<keyword evidence="3" id="KW-1185">Reference proteome</keyword>
<evidence type="ECO:0000313" key="2">
    <source>
        <dbReference type="EMBL" id="KAJ1174081.1"/>
    </source>
</evidence>
<dbReference type="AlphaFoldDB" id="A0AAV7TCR2"/>
<evidence type="ECO:0000313" key="3">
    <source>
        <dbReference type="Proteomes" id="UP001066276"/>
    </source>
</evidence>
<organism evidence="2 3">
    <name type="scientific">Pleurodeles waltl</name>
    <name type="common">Iberian ribbed newt</name>
    <dbReference type="NCBI Taxonomy" id="8319"/>
    <lineage>
        <taxon>Eukaryota</taxon>
        <taxon>Metazoa</taxon>
        <taxon>Chordata</taxon>
        <taxon>Craniata</taxon>
        <taxon>Vertebrata</taxon>
        <taxon>Euteleostomi</taxon>
        <taxon>Amphibia</taxon>
        <taxon>Batrachia</taxon>
        <taxon>Caudata</taxon>
        <taxon>Salamandroidea</taxon>
        <taxon>Salamandridae</taxon>
        <taxon>Pleurodelinae</taxon>
        <taxon>Pleurodeles</taxon>
    </lineage>
</organism>
<dbReference type="Proteomes" id="UP001066276">
    <property type="component" value="Chromosome 4_1"/>
</dbReference>
<sequence>MRGDAAPCLTPVSTAPWKRSRGPLVSSWRRRRRRRAQTRTSKAAVHSPWTEHLEVGARDSRRPTGRCTDRPMHPSWQPKGHGDPTGLYQLRQLRWDTASFEVNGRQVIER</sequence>
<feature type="compositionally biased region" description="Basic residues" evidence="1">
    <location>
        <begin position="28"/>
        <end position="37"/>
    </location>
</feature>
<evidence type="ECO:0000256" key="1">
    <source>
        <dbReference type="SAM" id="MobiDB-lite"/>
    </source>
</evidence>
<gene>
    <name evidence="2" type="ORF">NDU88_005904</name>
</gene>
<proteinExistence type="predicted"/>
<dbReference type="EMBL" id="JANPWB010000007">
    <property type="protein sequence ID" value="KAJ1174081.1"/>
    <property type="molecule type" value="Genomic_DNA"/>
</dbReference>
<feature type="compositionally biased region" description="Basic and acidic residues" evidence="1">
    <location>
        <begin position="49"/>
        <end position="72"/>
    </location>
</feature>
<name>A0AAV7TCR2_PLEWA</name>
<accession>A0AAV7TCR2</accession>
<comment type="caution">
    <text evidence="2">The sequence shown here is derived from an EMBL/GenBank/DDBJ whole genome shotgun (WGS) entry which is preliminary data.</text>
</comment>
<protein>
    <submittedName>
        <fullName evidence="2">Uncharacterized protein</fullName>
    </submittedName>
</protein>
<reference evidence="2" key="1">
    <citation type="journal article" date="2022" name="bioRxiv">
        <title>Sequencing and chromosome-scale assembly of the giantPleurodeles waltlgenome.</title>
        <authorList>
            <person name="Brown T."/>
            <person name="Elewa A."/>
            <person name="Iarovenko S."/>
            <person name="Subramanian E."/>
            <person name="Araus A.J."/>
            <person name="Petzold A."/>
            <person name="Susuki M."/>
            <person name="Suzuki K.-i.T."/>
            <person name="Hayashi T."/>
            <person name="Toyoda A."/>
            <person name="Oliveira C."/>
            <person name="Osipova E."/>
            <person name="Leigh N.D."/>
            <person name="Simon A."/>
            <person name="Yun M.H."/>
        </authorList>
    </citation>
    <scope>NUCLEOTIDE SEQUENCE</scope>
    <source>
        <strain evidence="2">20211129_DDA</strain>
        <tissue evidence="2">Liver</tissue>
    </source>
</reference>
<feature type="region of interest" description="Disordered" evidence="1">
    <location>
        <begin position="1"/>
        <end position="85"/>
    </location>
</feature>